<dbReference type="EMBL" id="JACHGN010000003">
    <property type="protein sequence ID" value="MBB5131909.1"/>
    <property type="molecule type" value="Genomic_DNA"/>
</dbReference>
<dbReference type="Gene3D" id="3.50.50.60">
    <property type="entry name" value="FAD/NAD(P)-binding domain"/>
    <property type="match status" value="2"/>
</dbReference>
<keyword evidence="3" id="KW-1185">Reference proteome</keyword>
<proteinExistence type="predicted"/>
<dbReference type="Proteomes" id="UP000578449">
    <property type="component" value="Unassembled WGS sequence"/>
</dbReference>
<protein>
    <submittedName>
        <fullName evidence="2">Putative flavoprotein involved in K+ transport</fullName>
    </submittedName>
</protein>
<dbReference type="PANTHER" id="PTHR43539:SF78">
    <property type="entry name" value="FLAVIN-CONTAINING MONOOXYGENASE"/>
    <property type="match status" value="1"/>
</dbReference>
<evidence type="ECO:0000256" key="1">
    <source>
        <dbReference type="ARBA" id="ARBA00023002"/>
    </source>
</evidence>
<dbReference type="InterPro" id="IPR036188">
    <property type="entry name" value="FAD/NAD-bd_sf"/>
</dbReference>
<dbReference type="GO" id="GO:0050660">
    <property type="term" value="F:flavin adenine dinucleotide binding"/>
    <property type="evidence" value="ECO:0007669"/>
    <property type="project" value="TreeGrafter"/>
</dbReference>
<dbReference type="PRINTS" id="PR00411">
    <property type="entry name" value="PNDRDTASEI"/>
</dbReference>
<dbReference type="SUPFAM" id="SSF51905">
    <property type="entry name" value="FAD/NAD(P)-binding domain"/>
    <property type="match status" value="2"/>
</dbReference>
<gene>
    <name evidence="2" type="ORF">HNP84_001622</name>
</gene>
<dbReference type="InterPro" id="IPR050982">
    <property type="entry name" value="Auxin_biosynth/cation_transpt"/>
</dbReference>
<accession>A0A840NYR6</accession>
<dbReference type="NCBIfam" id="TIGR04046">
    <property type="entry name" value="MSMEG_0569_nitr"/>
    <property type="match status" value="1"/>
</dbReference>
<name>A0A840NYR6_9ACTN</name>
<dbReference type="InterPro" id="IPR024000">
    <property type="entry name" value="CHP04046_FMN-dependent"/>
</dbReference>
<keyword evidence="1" id="KW-0560">Oxidoreductase</keyword>
<evidence type="ECO:0000313" key="3">
    <source>
        <dbReference type="Proteomes" id="UP000578449"/>
    </source>
</evidence>
<comment type="caution">
    <text evidence="2">The sequence shown here is derived from an EMBL/GenBank/DDBJ whole genome shotgun (WGS) entry which is preliminary data.</text>
</comment>
<reference evidence="2 3" key="1">
    <citation type="submission" date="2020-08" db="EMBL/GenBank/DDBJ databases">
        <title>Genomic Encyclopedia of Type Strains, Phase IV (KMG-IV): sequencing the most valuable type-strain genomes for metagenomic binning, comparative biology and taxonomic classification.</title>
        <authorList>
            <person name="Goeker M."/>
        </authorList>
    </citation>
    <scope>NUCLEOTIDE SEQUENCE [LARGE SCALE GENOMIC DNA]</scope>
    <source>
        <strain evidence="2 3">DSM 45615</strain>
    </source>
</reference>
<sequence>MGVGFVGGEHHAVVVVGGGQAGLAVSHCLTRRGIGHLVIERDRVGHEWRTRRWDSFCLVTPNWQCRLPGYPYAGDDPHGFMGRDEVVRYLEGYAASFRPPLAEGVTVERLSRRGHGFEVATDAGTVTADQVVVATGPYQVPVVPRMAERFPRRIRQLHSSEYRGPGGLPEGEVLVVGTGQSGCQIAEDLHLAGRRVHLSVGTAPRCARFYRGRDVVAWLDLMGYYDRPIDDFDDHDAVRARANHYVTGRDGGRDIDLRACAREGMRLYGRLTGVADGGTPEFAGDLRRNLDHADAVSESIKDSIDAFIESAGIAAPGEPRYVPVWEPDGDPPPPDMERVSAIVWATGFTRDYRWIRVPVFDGTGYPAHERGVTRVPGLYFIGLPWQHTWGSGRLSGVGRDAEHLARHIAAAAVPARPVPAHAPYFVHPELLGS</sequence>
<evidence type="ECO:0000313" key="2">
    <source>
        <dbReference type="EMBL" id="MBB5131909.1"/>
    </source>
</evidence>
<dbReference type="PRINTS" id="PR00368">
    <property type="entry name" value="FADPNR"/>
</dbReference>
<dbReference type="Pfam" id="PF13738">
    <property type="entry name" value="Pyr_redox_3"/>
    <property type="match status" value="1"/>
</dbReference>
<dbReference type="GO" id="GO:0004497">
    <property type="term" value="F:monooxygenase activity"/>
    <property type="evidence" value="ECO:0007669"/>
    <property type="project" value="TreeGrafter"/>
</dbReference>
<dbReference type="AlphaFoldDB" id="A0A840NYR6"/>
<dbReference type="RefSeq" id="WP_185048723.1">
    <property type="nucleotide sequence ID" value="NZ_BAABIX010000028.1"/>
</dbReference>
<dbReference type="PANTHER" id="PTHR43539">
    <property type="entry name" value="FLAVIN-BINDING MONOOXYGENASE-LIKE PROTEIN (AFU_ORTHOLOGUE AFUA_4G09220)"/>
    <property type="match status" value="1"/>
</dbReference>
<organism evidence="2 3">
    <name type="scientific">Thermocatellispora tengchongensis</name>
    <dbReference type="NCBI Taxonomy" id="1073253"/>
    <lineage>
        <taxon>Bacteria</taxon>
        <taxon>Bacillati</taxon>
        <taxon>Actinomycetota</taxon>
        <taxon>Actinomycetes</taxon>
        <taxon>Streptosporangiales</taxon>
        <taxon>Streptosporangiaceae</taxon>
        <taxon>Thermocatellispora</taxon>
    </lineage>
</organism>